<feature type="domain" description="Plastocyanin-like" evidence="15">
    <location>
        <begin position="630"/>
        <end position="738"/>
    </location>
</feature>
<keyword evidence="8" id="KW-0677">Repeat</keyword>
<feature type="transmembrane region" description="Helical" evidence="14">
    <location>
        <begin position="220"/>
        <end position="252"/>
    </location>
</feature>
<feature type="binding site" description="type 1 copper site" evidence="12">
    <location>
        <position position="676"/>
    </location>
    <ligand>
        <name>Cu cation</name>
        <dbReference type="ChEBI" id="CHEBI:23378"/>
        <label>1</label>
    </ligand>
</feature>
<feature type="transmembrane region" description="Helical" evidence="14">
    <location>
        <begin position="375"/>
        <end position="396"/>
    </location>
</feature>
<evidence type="ECO:0000256" key="7">
    <source>
        <dbReference type="ARBA" id="ARBA00022723"/>
    </source>
</evidence>
<protein>
    <recommendedName>
        <fullName evidence="6">Copper-containing nitrite reductase</fullName>
        <ecNumber evidence="5">1.7.2.1</ecNumber>
    </recommendedName>
</protein>
<dbReference type="SUPFAM" id="SSF49503">
    <property type="entry name" value="Cupredoxins"/>
    <property type="match status" value="3"/>
</dbReference>
<feature type="transmembrane region" description="Helical" evidence="14">
    <location>
        <begin position="44"/>
        <end position="64"/>
    </location>
</feature>
<evidence type="ECO:0000256" key="9">
    <source>
        <dbReference type="ARBA" id="ARBA00023002"/>
    </source>
</evidence>
<feature type="binding site" description="type 1 copper site" evidence="12">
    <location>
        <position position="729"/>
    </location>
    <ligand>
        <name>Cu cation</name>
        <dbReference type="ChEBI" id="CHEBI:23378"/>
        <label>1</label>
    </ligand>
</feature>
<keyword evidence="10 12" id="KW-0186">Copper</keyword>
<feature type="transmembrane region" description="Helical" evidence="14">
    <location>
        <begin position="20"/>
        <end position="38"/>
    </location>
</feature>
<sequence>MHRAVGRRGGRVRSRWHLRVNAIVLGWLVAGAAVAIGHRGVPDARWLMVHLLLLGAVSAAILIWSAHFAEAVRRRPLRGGHRDQAIRLAAHTVGAVTTIVGMSTGRSTVVVIGSVLVALVVGWHAVVLWDQGRRALASSLGWTTSYFVAAALTLPVGIALGVLLARSDGSAHARLYVAHLATMLLGWIGLTVMGTLVTLWPTMLRVRVEPGAERAARQGLVALGSGLAVVVTGAATGMLGLAAAGVGLYASGLARTAAPLVGEARRRAPSSFATWSVAAAWVWLCGSVLSWTVMLATAASWPAAEVRVGALLAPLAVGFAAQVLLGSLSYLVPMILGGGPAVVRATNAIADRGGPARLVLVNGGLALCLLPGPSLLRVGASMLVLGALIWTPVLLVRVAVVSRRPRPAGPMPVVGPPGGPAAVPAEQVGRRRGRRGQSIAAGAALALVVVAGIAADPASVGLGAAAADGVQPSGTVVEIAVEARDMRFVPSSVQVQAGDELVLVVTNTDASVHDLVLDSGGGSGRLAPHATTRVEVGVVGRDLAGWCSIAGHRQMGMVFDVVVLGGSADGSTASEHDAGHAGDAGDAASADSAGDDLDLQAEPGPDAALRDAVLAPAAEPTVHRERLVVEEVETEVAPGVRQTIWTFGGTAPGPVLRGRVGDMFEITLVNDGSIGHSIDFHAGALAPDGPMRTIEPGEELTYRFTATRSGIWMYHCATMPMSLHIANGMFGAVIIDPPDLPAVDREYVLVQSEQYFGPQGDIADPALIAAESPDAVAFNGYPNQYDRRPLTARVGERVRIWVLDAGPNRSSAFHVVGGQFDTVFLEGAYQLGGPRAGAGETGGAQVLGLQPAQGGFVELVMPEAGHYPFVSHRMVDAERGAHGILAVTD</sequence>
<evidence type="ECO:0000313" key="18">
    <source>
        <dbReference type="Proteomes" id="UP000293764"/>
    </source>
</evidence>
<comment type="subunit">
    <text evidence="4">Homotrimer.</text>
</comment>
<feature type="binding site" description="type 1 copper site" evidence="12">
    <location>
        <position position="724"/>
    </location>
    <ligand>
        <name>Cu cation</name>
        <dbReference type="ChEBI" id="CHEBI:23378"/>
        <label>1</label>
    </ligand>
</feature>
<feature type="transmembrane region" description="Helical" evidence="14">
    <location>
        <begin position="438"/>
        <end position="455"/>
    </location>
</feature>
<evidence type="ECO:0000256" key="2">
    <source>
        <dbReference type="ARBA" id="ARBA00001973"/>
    </source>
</evidence>
<keyword evidence="14" id="KW-0812">Transmembrane</keyword>
<comment type="cofactor">
    <cofactor evidence="2 12">
        <name>Cu(2+)</name>
        <dbReference type="ChEBI" id="CHEBI:29036"/>
    </cofactor>
</comment>
<comment type="catalytic activity">
    <reaction evidence="11">
        <text>nitric oxide + Fe(III)-[cytochrome c] + H2O = Fe(II)-[cytochrome c] + nitrite + 2 H(+)</text>
        <dbReference type="Rhea" id="RHEA:15233"/>
        <dbReference type="Rhea" id="RHEA-COMP:10350"/>
        <dbReference type="Rhea" id="RHEA-COMP:14399"/>
        <dbReference type="ChEBI" id="CHEBI:15377"/>
        <dbReference type="ChEBI" id="CHEBI:15378"/>
        <dbReference type="ChEBI" id="CHEBI:16301"/>
        <dbReference type="ChEBI" id="CHEBI:16480"/>
        <dbReference type="ChEBI" id="CHEBI:29033"/>
        <dbReference type="ChEBI" id="CHEBI:29034"/>
        <dbReference type="EC" id="1.7.2.1"/>
    </reaction>
</comment>
<feature type="transmembrane region" description="Helical" evidence="14">
    <location>
        <begin position="176"/>
        <end position="200"/>
    </location>
</feature>
<evidence type="ECO:0000256" key="8">
    <source>
        <dbReference type="ARBA" id="ARBA00022737"/>
    </source>
</evidence>
<reference evidence="17 18" key="1">
    <citation type="submission" date="2019-01" db="EMBL/GenBank/DDBJ databases">
        <title>Novel species of Cellulomonas.</title>
        <authorList>
            <person name="Liu Q."/>
            <person name="Xin Y.-H."/>
        </authorList>
    </citation>
    <scope>NUCLEOTIDE SEQUENCE [LARGE SCALE GENOMIC DNA]</scope>
    <source>
        <strain evidence="17 18">HLT2-17</strain>
    </source>
</reference>
<feature type="transmembrane region" description="Helical" evidence="14">
    <location>
        <begin position="308"/>
        <end position="332"/>
    </location>
</feature>
<evidence type="ECO:0000256" key="5">
    <source>
        <dbReference type="ARBA" id="ARBA00011882"/>
    </source>
</evidence>
<evidence type="ECO:0000256" key="10">
    <source>
        <dbReference type="ARBA" id="ARBA00023008"/>
    </source>
</evidence>
<proteinExistence type="inferred from homology"/>
<dbReference type="Proteomes" id="UP000293764">
    <property type="component" value="Unassembled WGS sequence"/>
</dbReference>
<feature type="region of interest" description="Disordered" evidence="13">
    <location>
        <begin position="571"/>
        <end position="603"/>
    </location>
</feature>
<dbReference type="AlphaFoldDB" id="A0A4Q5N422"/>
<organism evidence="17 18">
    <name type="scientific">Pengzhenrongella frigida</name>
    <dbReference type="NCBI Taxonomy" id="1259133"/>
    <lineage>
        <taxon>Bacteria</taxon>
        <taxon>Bacillati</taxon>
        <taxon>Actinomycetota</taxon>
        <taxon>Actinomycetes</taxon>
        <taxon>Micrococcales</taxon>
        <taxon>Pengzhenrongella</taxon>
    </lineage>
</organism>
<dbReference type="Gene3D" id="2.60.40.420">
    <property type="entry name" value="Cupredoxins - blue copper proteins"/>
    <property type="match status" value="3"/>
</dbReference>
<feature type="binding site" description="type 1 copper site" evidence="12">
    <location>
        <position position="716"/>
    </location>
    <ligand>
        <name>Cu cation</name>
        <dbReference type="ChEBI" id="CHEBI:23378"/>
        <label>1</label>
    </ligand>
</feature>
<feature type="transmembrane region" description="Helical" evidence="14">
    <location>
        <begin position="141"/>
        <end position="164"/>
    </location>
</feature>
<gene>
    <name evidence="17" type="ORF">EUA98_00480</name>
</gene>
<keyword evidence="7 12" id="KW-0479">Metal-binding</keyword>
<accession>A0A4Q5N422</accession>
<dbReference type="InterPro" id="IPR008972">
    <property type="entry name" value="Cupredoxin"/>
</dbReference>
<evidence type="ECO:0000313" key="17">
    <source>
        <dbReference type="EMBL" id="RYV53002.1"/>
    </source>
</evidence>
<comment type="caution">
    <text evidence="17">The sequence shown here is derived from an EMBL/GenBank/DDBJ whole genome shotgun (WGS) entry which is preliminary data.</text>
</comment>
<dbReference type="Pfam" id="PF07732">
    <property type="entry name" value="Cu-oxidase_3"/>
    <property type="match status" value="1"/>
</dbReference>
<evidence type="ECO:0000256" key="6">
    <source>
        <dbReference type="ARBA" id="ARBA00017290"/>
    </source>
</evidence>
<evidence type="ECO:0000256" key="3">
    <source>
        <dbReference type="ARBA" id="ARBA00010609"/>
    </source>
</evidence>
<dbReference type="EMBL" id="SDWW01000001">
    <property type="protein sequence ID" value="RYV53002.1"/>
    <property type="molecule type" value="Genomic_DNA"/>
</dbReference>
<evidence type="ECO:0000259" key="16">
    <source>
        <dbReference type="Pfam" id="PF13473"/>
    </source>
</evidence>
<comment type="cofactor">
    <cofactor evidence="1 12">
        <name>Cu(+)</name>
        <dbReference type="ChEBI" id="CHEBI:49552"/>
    </cofactor>
</comment>
<dbReference type="GO" id="GO:0005507">
    <property type="term" value="F:copper ion binding"/>
    <property type="evidence" value="ECO:0007669"/>
    <property type="project" value="InterPro"/>
</dbReference>
<keyword evidence="14" id="KW-0472">Membrane</keyword>
<keyword evidence="18" id="KW-1185">Reference proteome</keyword>
<dbReference type="InterPro" id="IPR001287">
    <property type="entry name" value="NO2-reductase_Cu"/>
</dbReference>
<keyword evidence="9" id="KW-0560">Oxidoreductase</keyword>
<feature type="transmembrane region" description="Helical" evidence="14">
    <location>
        <begin position="109"/>
        <end position="129"/>
    </location>
</feature>
<keyword evidence="14" id="KW-1133">Transmembrane helix</keyword>
<dbReference type="InterPro" id="IPR011707">
    <property type="entry name" value="Cu-oxidase-like_N"/>
</dbReference>
<dbReference type="PRINTS" id="PR00695">
    <property type="entry name" value="CUNO2RDTASE"/>
</dbReference>
<dbReference type="PANTHER" id="PTHR11709:SF394">
    <property type="entry name" value="FI03373P-RELATED"/>
    <property type="match status" value="1"/>
</dbReference>
<evidence type="ECO:0000256" key="14">
    <source>
        <dbReference type="SAM" id="Phobius"/>
    </source>
</evidence>
<dbReference type="InterPro" id="IPR045087">
    <property type="entry name" value="Cu-oxidase_fam"/>
</dbReference>
<dbReference type="EC" id="1.7.2.1" evidence="5"/>
<evidence type="ECO:0000259" key="15">
    <source>
        <dbReference type="Pfam" id="PF07732"/>
    </source>
</evidence>
<dbReference type="Pfam" id="PF13473">
    <property type="entry name" value="Cupredoxin_1"/>
    <property type="match status" value="1"/>
</dbReference>
<feature type="binding site" description="type 1 copper site" evidence="12">
    <location>
        <position position="681"/>
    </location>
    <ligand>
        <name>Cu cation</name>
        <dbReference type="ChEBI" id="CHEBI:23378"/>
        <label>1</label>
    </ligand>
</feature>
<dbReference type="OrthoDB" id="345021at2"/>
<name>A0A4Q5N422_9MICO</name>
<dbReference type="InterPro" id="IPR028096">
    <property type="entry name" value="EfeO_Cupredoxin"/>
</dbReference>
<feature type="binding site" description="type 1 copper site" evidence="12">
    <location>
        <position position="715"/>
    </location>
    <ligand>
        <name>Cu cation</name>
        <dbReference type="ChEBI" id="CHEBI:23378"/>
        <label>1</label>
    </ligand>
</feature>
<evidence type="ECO:0000256" key="13">
    <source>
        <dbReference type="SAM" id="MobiDB-lite"/>
    </source>
</evidence>
<evidence type="ECO:0000256" key="1">
    <source>
        <dbReference type="ARBA" id="ARBA00001960"/>
    </source>
</evidence>
<dbReference type="CDD" id="cd04208">
    <property type="entry name" value="CuRO_2_CuNIR"/>
    <property type="match status" value="1"/>
</dbReference>
<dbReference type="GO" id="GO:0050421">
    <property type="term" value="F:nitrite reductase (NO-forming) activity"/>
    <property type="evidence" value="ECO:0007669"/>
    <property type="project" value="UniProtKB-EC"/>
</dbReference>
<dbReference type="PANTHER" id="PTHR11709">
    <property type="entry name" value="MULTI-COPPER OXIDASE"/>
    <property type="match status" value="1"/>
</dbReference>
<dbReference type="CDD" id="cd11020">
    <property type="entry name" value="CuRO_1_CuNIR"/>
    <property type="match status" value="1"/>
</dbReference>
<comment type="similarity">
    <text evidence="3">Belongs to the multicopper oxidase family.</text>
</comment>
<feature type="domain" description="EfeO-type cupredoxin-like" evidence="16">
    <location>
        <begin position="477"/>
        <end position="536"/>
    </location>
</feature>
<feature type="transmembrane region" description="Helical" evidence="14">
    <location>
        <begin position="272"/>
        <end position="296"/>
    </location>
</feature>
<feature type="binding site" description="type 1 copper site" evidence="12">
    <location>
        <position position="872"/>
    </location>
    <ligand>
        <name>Cu cation</name>
        <dbReference type="ChEBI" id="CHEBI:23378"/>
        <label>1</label>
    </ligand>
</feature>
<evidence type="ECO:0000256" key="12">
    <source>
        <dbReference type="PIRSR" id="PIRSR601287-1"/>
    </source>
</evidence>
<evidence type="ECO:0000256" key="11">
    <source>
        <dbReference type="ARBA" id="ARBA00049340"/>
    </source>
</evidence>
<evidence type="ECO:0000256" key="4">
    <source>
        <dbReference type="ARBA" id="ARBA00011233"/>
    </source>
</evidence>